<reference evidence="1" key="1">
    <citation type="submission" date="2022-07" db="EMBL/GenBank/DDBJ databases">
        <title>Complete genome sequence of Salinispirillum sp. LH10-3-1 capable of multiple carbohydrate inversion isolated from a soda lake.</title>
        <authorList>
            <person name="Liu J."/>
            <person name="Zhai Y."/>
            <person name="Zhang H."/>
            <person name="Yang H."/>
            <person name="Qu J."/>
            <person name="Li J."/>
        </authorList>
    </citation>
    <scope>NUCLEOTIDE SEQUENCE</scope>
    <source>
        <strain evidence="1">LH 10-3-1</strain>
    </source>
</reference>
<dbReference type="RefSeq" id="WP_304996700.1">
    <property type="nucleotide sequence ID" value="NZ_CP101717.1"/>
</dbReference>
<dbReference type="AlphaFoldDB" id="A0AB38YJF0"/>
<dbReference type="InterPro" id="IPR032811">
    <property type="entry name" value="Put_conjugal_transfer"/>
</dbReference>
<sequence length="445" mass="48409">MSNAKLSSSGYYNPAATYINTNTARFQLLDVTGGLEIRGLGSLLQLGDDVGDSVDRFQTRLDEFQDENNDDSDVNLVLDAIDDLEATLDVGIERLQGQFSATPGVLFSLPLLPLQLNTPWLDGPLTIGVSLLSGGRASILHSKVEFNIDEDTISDSDSDFEASEFLSTASSLYMKTGRAWNFSAGYAQPIPNFNVRGAELIVGGRGNLIMANLHKQLYPLSELISEATSEDGDIDAYFQMIQDDALEGLADGDLSAAFGLDLGVMLQWTDAHVGLAVANLNAPKIRYNTIGVNCAQLPTEQEQNGCYHADYFTSSGKISASEEHVMAPRVTVDAGYQLLNNNIAFGGSLDLVPGTDLFGDRSQNFGLAVLFQPTEWYWPRARIGFGKDLQDWEPTTWALGLSFFNVLQIDQSVTANFSDVFSDDSVDQLNALRGFKTNVALNVSF</sequence>
<proteinExistence type="predicted"/>
<organism evidence="1">
    <name type="scientific">Salinispirillum sp. LH 10-3-1</name>
    <dbReference type="NCBI Taxonomy" id="2952525"/>
    <lineage>
        <taxon>Bacteria</taxon>
        <taxon>Pseudomonadati</taxon>
        <taxon>Pseudomonadota</taxon>
        <taxon>Gammaproteobacteria</taxon>
        <taxon>Oceanospirillales</taxon>
        <taxon>Saccharospirillaceae</taxon>
        <taxon>Salinispirillum</taxon>
    </lineage>
</organism>
<protein>
    <submittedName>
        <fullName evidence="1">Conjugal transfer protein TraF</fullName>
    </submittedName>
</protein>
<evidence type="ECO:0000313" key="1">
    <source>
        <dbReference type="EMBL" id="WLD59408.1"/>
    </source>
</evidence>
<dbReference type="EMBL" id="CP101717">
    <property type="protein sequence ID" value="WLD59408.1"/>
    <property type="molecule type" value="Genomic_DNA"/>
</dbReference>
<accession>A0AB38YJF0</accession>
<dbReference type="Pfam" id="PF13729">
    <property type="entry name" value="TraF_2"/>
    <property type="match status" value="1"/>
</dbReference>
<gene>
    <name evidence="1" type="ORF">NFC81_06420</name>
</gene>
<name>A0AB38YJF0_9GAMM</name>